<dbReference type="InterPro" id="IPR002104">
    <property type="entry name" value="Integrase_catalytic"/>
</dbReference>
<dbReference type="InterPro" id="IPR025166">
    <property type="entry name" value="Integrase_DNA_bind_dom"/>
</dbReference>
<dbReference type="InterPro" id="IPR011010">
    <property type="entry name" value="DNA_brk_join_enz"/>
</dbReference>
<feature type="domain" description="Core-binding (CB)" evidence="7">
    <location>
        <begin position="100"/>
        <end position="179"/>
    </location>
</feature>
<dbReference type="InterPro" id="IPR044068">
    <property type="entry name" value="CB"/>
</dbReference>
<dbReference type="CDD" id="cd00796">
    <property type="entry name" value="INT_Rci_Hp1_C"/>
    <property type="match status" value="1"/>
</dbReference>
<evidence type="ECO:0000259" key="7">
    <source>
        <dbReference type="PROSITE" id="PS51900"/>
    </source>
</evidence>
<keyword evidence="2" id="KW-0229">DNA integration</keyword>
<dbReference type="SUPFAM" id="SSF56349">
    <property type="entry name" value="DNA breaking-rejoining enzymes"/>
    <property type="match status" value="1"/>
</dbReference>
<evidence type="ECO:0000256" key="2">
    <source>
        <dbReference type="ARBA" id="ARBA00022908"/>
    </source>
</evidence>
<evidence type="ECO:0000313" key="9">
    <source>
        <dbReference type="Proteomes" id="UP000235616"/>
    </source>
</evidence>
<name>A0A2N7VPP1_9BURK</name>
<gene>
    <name evidence="8" type="ORF">C0Z18_15115</name>
</gene>
<protein>
    <submittedName>
        <fullName evidence="8">Integrase</fullName>
    </submittedName>
</protein>
<dbReference type="PANTHER" id="PTHR30629:SF2">
    <property type="entry name" value="PROPHAGE INTEGRASE INTS-RELATED"/>
    <property type="match status" value="1"/>
</dbReference>
<dbReference type="OrthoDB" id="662444at2"/>
<dbReference type="Gene3D" id="1.10.150.130">
    <property type="match status" value="1"/>
</dbReference>
<accession>A0A2N7VPP1</accession>
<dbReference type="Pfam" id="PF00589">
    <property type="entry name" value="Phage_integrase"/>
    <property type="match status" value="1"/>
</dbReference>
<dbReference type="PROSITE" id="PS51900">
    <property type="entry name" value="CB"/>
    <property type="match status" value="1"/>
</dbReference>
<dbReference type="Proteomes" id="UP000235616">
    <property type="component" value="Unassembled WGS sequence"/>
</dbReference>
<dbReference type="PANTHER" id="PTHR30629">
    <property type="entry name" value="PROPHAGE INTEGRASE"/>
    <property type="match status" value="1"/>
</dbReference>
<sequence length="419" mass="47426">MRAKISRELLRTAEPRKHAFDIQDTELRGFAVRVTPGGNITYCIRYRGVDGKQARKSLDRSFPATSVSDAREAARVLLGRIANGEDPAETARQKRRATMTLADFLEERYRDWLATNSQTATATEKRIRAAFCDELARPLVEFNAWIIEKWRSARVKAGKAPATINRDLAALGSLFSRALEWGLVDVHPLGTVKQFKEPDGRVRWLSDDEEDRLRAALDARETRERAARTNANKWRAARRYELLPEIDESVYVDHLKPMVLLSLNTGLRQGETFKLRWDAVDLGLAVLTVRGATAKSRRLRHIPLNDEALAMLKQWRKQTTGEFVFPGRDGSHVTEIKTAWGKLLDQAKLTDFTWHDMRHHFASRLVMSGVDLNTVRELLGHADLTMTIRYAHLAPAHKALAVAKLLRPPARPSDESVSG</sequence>
<proteinExistence type="inferred from homology"/>
<dbReference type="Pfam" id="PF13356">
    <property type="entry name" value="Arm-DNA-bind_3"/>
    <property type="match status" value="1"/>
</dbReference>
<dbReference type="PROSITE" id="PS51898">
    <property type="entry name" value="TYR_RECOMBINASE"/>
    <property type="match status" value="1"/>
</dbReference>
<dbReference type="GO" id="GO:0006310">
    <property type="term" value="P:DNA recombination"/>
    <property type="evidence" value="ECO:0007669"/>
    <property type="project" value="UniProtKB-KW"/>
</dbReference>
<evidence type="ECO:0000256" key="4">
    <source>
        <dbReference type="ARBA" id="ARBA00023172"/>
    </source>
</evidence>
<keyword evidence="3 5" id="KW-0238">DNA-binding</keyword>
<dbReference type="InterPro" id="IPR010998">
    <property type="entry name" value="Integrase_recombinase_N"/>
</dbReference>
<dbReference type="AlphaFoldDB" id="A0A2N7VPP1"/>
<evidence type="ECO:0000256" key="1">
    <source>
        <dbReference type="ARBA" id="ARBA00008857"/>
    </source>
</evidence>
<dbReference type="InterPro" id="IPR013762">
    <property type="entry name" value="Integrase-like_cat_sf"/>
</dbReference>
<dbReference type="Gene3D" id="1.10.443.10">
    <property type="entry name" value="Intergrase catalytic core"/>
    <property type="match status" value="1"/>
</dbReference>
<keyword evidence="9" id="KW-1185">Reference proteome</keyword>
<organism evidence="8 9">
    <name type="scientific">Trinickia dabaoshanensis</name>
    <dbReference type="NCBI Taxonomy" id="564714"/>
    <lineage>
        <taxon>Bacteria</taxon>
        <taxon>Pseudomonadati</taxon>
        <taxon>Pseudomonadota</taxon>
        <taxon>Betaproteobacteria</taxon>
        <taxon>Burkholderiales</taxon>
        <taxon>Burkholderiaceae</taxon>
        <taxon>Trinickia</taxon>
    </lineage>
</organism>
<evidence type="ECO:0000256" key="3">
    <source>
        <dbReference type="ARBA" id="ARBA00023125"/>
    </source>
</evidence>
<dbReference type="InterPro" id="IPR050808">
    <property type="entry name" value="Phage_Integrase"/>
</dbReference>
<evidence type="ECO:0000256" key="5">
    <source>
        <dbReference type="PROSITE-ProRule" id="PRU01248"/>
    </source>
</evidence>
<evidence type="ECO:0000259" key="6">
    <source>
        <dbReference type="PROSITE" id="PS51898"/>
    </source>
</evidence>
<dbReference type="Gene3D" id="3.30.160.390">
    <property type="entry name" value="Integrase, DNA-binding domain"/>
    <property type="match status" value="1"/>
</dbReference>
<dbReference type="GO" id="GO:0015074">
    <property type="term" value="P:DNA integration"/>
    <property type="evidence" value="ECO:0007669"/>
    <property type="project" value="UniProtKB-KW"/>
</dbReference>
<dbReference type="RefSeq" id="WP_102646219.1">
    <property type="nucleotide sequence ID" value="NZ_PNYA01000012.1"/>
</dbReference>
<dbReference type="InterPro" id="IPR038488">
    <property type="entry name" value="Integrase_DNA-bd_sf"/>
</dbReference>
<dbReference type="EMBL" id="PNYA01000012">
    <property type="protein sequence ID" value="PMS19138.1"/>
    <property type="molecule type" value="Genomic_DNA"/>
</dbReference>
<reference evidence="8 9" key="1">
    <citation type="submission" date="2018-01" db="EMBL/GenBank/DDBJ databases">
        <title>Whole genome analyses suggest that Burkholderia sensu lato contains two further novel genera in the rhizoxinica-symbiotica group Mycetohabitans gen. nov., and Trinickia gen. nov.: implications for the evolution of diazotrophy and nodulation in the Burkholderiaceae.</title>
        <authorList>
            <person name="Estrada-de los Santos P."/>
            <person name="Palmer M."/>
            <person name="Chavez-Ramirez B."/>
            <person name="Beukes C."/>
            <person name="Steenkamp E.T."/>
            <person name="Hirsch A.M."/>
            <person name="Manyaka P."/>
            <person name="Maluk M."/>
            <person name="Lafos M."/>
            <person name="Crook M."/>
            <person name="Gross E."/>
            <person name="Simon M.F."/>
            <person name="Bueno dos Reis Junior F."/>
            <person name="Poole P.S."/>
            <person name="Venter S.N."/>
            <person name="James E.K."/>
        </authorList>
    </citation>
    <scope>NUCLEOTIDE SEQUENCE [LARGE SCALE GENOMIC DNA]</scope>
    <source>
        <strain evidence="8 9">GIMN1.004</strain>
    </source>
</reference>
<comment type="caution">
    <text evidence="8">The sequence shown here is derived from an EMBL/GenBank/DDBJ whole genome shotgun (WGS) entry which is preliminary data.</text>
</comment>
<dbReference type="InterPro" id="IPR057084">
    <property type="entry name" value="Int_N"/>
</dbReference>
<keyword evidence="4" id="KW-0233">DNA recombination</keyword>
<comment type="similarity">
    <text evidence="1">Belongs to the 'phage' integrase family.</text>
</comment>
<dbReference type="GO" id="GO:0003677">
    <property type="term" value="F:DNA binding"/>
    <property type="evidence" value="ECO:0007669"/>
    <property type="project" value="UniProtKB-UniRule"/>
</dbReference>
<dbReference type="Pfam" id="PF24624">
    <property type="entry name" value="Int_N"/>
    <property type="match status" value="1"/>
</dbReference>
<feature type="domain" description="Tyr recombinase" evidence="6">
    <location>
        <begin position="233"/>
        <end position="403"/>
    </location>
</feature>
<evidence type="ECO:0000313" key="8">
    <source>
        <dbReference type="EMBL" id="PMS19138.1"/>
    </source>
</evidence>